<evidence type="ECO:0000313" key="3">
    <source>
        <dbReference type="Proteomes" id="UP000323720"/>
    </source>
</evidence>
<proteinExistence type="predicted"/>
<dbReference type="Pfam" id="PF01323">
    <property type="entry name" value="DSBA"/>
    <property type="match status" value="1"/>
</dbReference>
<feature type="domain" description="DSBA-like thioredoxin" evidence="1">
    <location>
        <begin position="7"/>
        <end position="208"/>
    </location>
</feature>
<dbReference type="PANTHER" id="PTHR13887">
    <property type="entry name" value="GLUTATHIONE S-TRANSFERASE KAPPA"/>
    <property type="match status" value="1"/>
</dbReference>
<dbReference type="CDD" id="cd03024">
    <property type="entry name" value="DsbA_FrnE"/>
    <property type="match status" value="1"/>
</dbReference>
<protein>
    <submittedName>
        <fullName evidence="2">DsbA family oxidoreductase</fullName>
    </submittedName>
</protein>
<keyword evidence="3" id="KW-1185">Reference proteome</keyword>
<dbReference type="PANTHER" id="PTHR13887:SF41">
    <property type="entry name" value="THIOREDOXIN SUPERFAMILY PROTEIN"/>
    <property type="match status" value="1"/>
</dbReference>
<dbReference type="EMBL" id="VSKK01000001">
    <property type="protein sequence ID" value="TYB78690.1"/>
    <property type="molecule type" value="Genomic_DNA"/>
</dbReference>
<dbReference type="RefSeq" id="WP_148402427.1">
    <property type="nucleotide sequence ID" value="NZ_VSKK01000001.1"/>
</dbReference>
<dbReference type="Proteomes" id="UP000323720">
    <property type="component" value="Unassembled WGS sequence"/>
</dbReference>
<sequence length="239" mass="26967">MENKMKIEIWSDVMCPFCYIGKRNFESALKQFTDKNHVEVEWKSFQLDPSIPEVANESYQDYLIKHKGMSAEQVAGMLDNVTQSAKKVGLEYNLDKAIMVNSLHAHKLIQFAKSKDLGDAAEERLFLAFFTEGKNIADLETLTQLGKEIGLEESEIQTAFIDDQYAYFVKQDIQEAQQVGVGGVPFFVLDRKFAVSGAQPAEAFLETLNKAFSEWRKLNPVTKLEVTQGQSCDTDGVCK</sequence>
<gene>
    <name evidence="2" type="ORF">ES674_02605</name>
</gene>
<dbReference type="OrthoDB" id="9799122at2"/>
<dbReference type="AlphaFoldDB" id="A0A5D0RAK3"/>
<organism evidence="2 3">
    <name type="scientific">Bizionia myxarmorum</name>
    <dbReference type="NCBI Taxonomy" id="291186"/>
    <lineage>
        <taxon>Bacteria</taxon>
        <taxon>Pseudomonadati</taxon>
        <taxon>Bacteroidota</taxon>
        <taxon>Flavobacteriia</taxon>
        <taxon>Flavobacteriales</taxon>
        <taxon>Flavobacteriaceae</taxon>
        <taxon>Bizionia</taxon>
    </lineage>
</organism>
<name>A0A5D0RAK3_9FLAO</name>
<dbReference type="SUPFAM" id="SSF52833">
    <property type="entry name" value="Thioredoxin-like"/>
    <property type="match status" value="1"/>
</dbReference>
<accession>A0A5D0RAK3</accession>
<evidence type="ECO:0000259" key="1">
    <source>
        <dbReference type="Pfam" id="PF01323"/>
    </source>
</evidence>
<dbReference type="InterPro" id="IPR001853">
    <property type="entry name" value="DSBA-like_thioredoxin_dom"/>
</dbReference>
<dbReference type="Gene3D" id="3.40.30.10">
    <property type="entry name" value="Glutaredoxin"/>
    <property type="match status" value="1"/>
</dbReference>
<evidence type="ECO:0000313" key="2">
    <source>
        <dbReference type="EMBL" id="TYB78690.1"/>
    </source>
</evidence>
<dbReference type="GO" id="GO:0016491">
    <property type="term" value="F:oxidoreductase activity"/>
    <property type="evidence" value="ECO:0007669"/>
    <property type="project" value="InterPro"/>
</dbReference>
<comment type="caution">
    <text evidence="2">The sequence shown here is derived from an EMBL/GenBank/DDBJ whole genome shotgun (WGS) entry which is preliminary data.</text>
</comment>
<reference evidence="2 3" key="1">
    <citation type="submission" date="2019-08" db="EMBL/GenBank/DDBJ databases">
        <title>Genomes of Antarctic Bizionia species.</title>
        <authorList>
            <person name="Bowman J.P."/>
        </authorList>
    </citation>
    <scope>NUCLEOTIDE SEQUENCE [LARGE SCALE GENOMIC DNA]</scope>
    <source>
        <strain evidence="2 3">ADA-4</strain>
    </source>
</reference>
<dbReference type="InterPro" id="IPR036249">
    <property type="entry name" value="Thioredoxin-like_sf"/>
</dbReference>